<dbReference type="Gene3D" id="1.10.3730.20">
    <property type="match status" value="1"/>
</dbReference>
<gene>
    <name evidence="10" type="ORF">OQ497_01250</name>
</gene>
<name>A0ABT3QBD1_9PROT</name>
<dbReference type="Proteomes" id="UP001301152">
    <property type="component" value="Unassembled WGS sequence"/>
</dbReference>
<comment type="caution">
    <text evidence="10">The sequence shown here is derived from an EMBL/GenBank/DDBJ whole genome shotgun (WGS) entry which is preliminary data.</text>
</comment>
<keyword evidence="6 9" id="KW-0472">Membrane</keyword>
<keyword evidence="11" id="KW-1185">Reference proteome</keyword>
<dbReference type="PANTHER" id="PTHR30561:SF1">
    <property type="entry name" value="MULTIDRUG TRANSPORTER EMRE"/>
    <property type="match status" value="1"/>
</dbReference>
<dbReference type="InterPro" id="IPR037185">
    <property type="entry name" value="EmrE-like"/>
</dbReference>
<dbReference type="PANTHER" id="PTHR30561">
    <property type="entry name" value="SMR FAMILY PROTON-DEPENDENT DRUG EFFLUX TRANSPORTER SUGE"/>
    <property type="match status" value="1"/>
</dbReference>
<evidence type="ECO:0000256" key="6">
    <source>
        <dbReference type="ARBA" id="ARBA00023136"/>
    </source>
</evidence>
<feature type="transmembrane region" description="Helical" evidence="9">
    <location>
        <begin position="68"/>
        <end position="88"/>
    </location>
</feature>
<comment type="similarity">
    <text evidence="7 8">Belongs to the drug/metabolite transporter (DMT) superfamily. Small multidrug resistance (SMR) (TC 2.A.7.1) family.</text>
</comment>
<evidence type="ECO:0000256" key="1">
    <source>
        <dbReference type="ARBA" id="ARBA00004651"/>
    </source>
</evidence>
<protein>
    <submittedName>
        <fullName evidence="10">SMR family transporter</fullName>
    </submittedName>
</protein>
<keyword evidence="2" id="KW-0813">Transport</keyword>
<keyword evidence="4 8" id="KW-0812">Transmembrane</keyword>
<feature type="transmembrane region" description="Helical" evidence="9">
    <location>
        <begin position="94"/>
        <end position="113"/>
    </location>
</feature>
<evidence type="ECO:0000256" key="8">
    <source>
        <dbReference type="RuleBase" id="RU003942"/>
    </source>
</evidence>
<dbReference type="Pfam" id="PF00893">
    <property type="entry name" value="Multi_Drug_Res"/>
    <property type="match status" value="1"/>
</dbReference>
<evidence type="ECO:0000256" key="5">
    <source>
        <dbReference type="ARBA" id="ARBA00022989"/>
    </source>
</evidence>
<feature type="transmembrane region" description="Helical" evidence="9">
    <location>
        <begin position="36"/>
        <end position="56"/>
    </location>
</feature>
<evidence type="ECO:0000256" key="2">
    <source>
        <dbReference type="ARBA" id="ARBA00022448"/>
    </source>
</evidence>
<evidence type="ECO:0000256" key="3">
    <source>
        <dbReference type="ARBA" id="ARBA00022475"/>
    </source>
</evidence>
<dbReference type="InterPro" id="IPR045324">
    <property type="entry name" value="Small_multidrug_res"/>
</dbReference>
<keyword evidence="3" id="KW-1003">Cell membrane</keyword>
<evidence type="ECO:0000256" key="9">
    <source>
        <dbReference type="SAM" id="Phobius"/>
    </source>
</evidence>
<proteinExistence type="inferred from homology"/>
<evidence type="ECO:0000256" key="7">
    <source>
        <dbReference type="ARBA" id="ARBA00038032"/>
    </source>
</evidence>
<keyword evidence="5 9" id="KW-1133">Transmembrane helix</keyword>
<dbReference type="EMBL" id="JAPIUZ010000001">
    <property type="protein sequence ID" value="MCX2562597.1"/>
    <property type="molecule type" value="Genomic_DNA"/>
</dbReference>
<comment type="subcellular location">
    <subcellularLocation>
        <location evidence="1 8">Cell membrane</location>
        <topology evidence="1 8">Multi-pass membrane protein</topology>
    </subcellularLocation>
</comment>
<dbReference type="SUPFAM" id="SSF103481">
    <property type="entry name" value="Multidrug resistance efflux transporter EmrE"/>
    <property type="match status" value="1"/>
</dbReference>
<accession>A0ABT3QBD1</accession>
<organism evidence="10 11">
    <name type="scientific">Acetobacter thailandicus</name>
    <dbReference type="NCBI Taxonomy" id="1502842"/>
    <lineage>
        <taxon>Bacteria</taxon>
        <taxon>Pseudomonadati</taxon>
        <taxon>Pseudomonadota</taxon>
        <taxon>Alphaproteobacteria</taxon>
        <taxon>Acetobacterales</taxon>
        <taxon>Acetobacteraceae</taxon>
        <taxon>Acetobacter</taxon>
    </lineage>
</organism>
<reference evidence="10 11" key="1">
    <citation type="submission" date="2022-11" db="EMBL/GenBank/DDBJ databases">
        <title>Genome sequencing of Acetobacter type strain.</title>
        <authorList>
            <person name="Heo J."/>
            <person name="Lee D."/>
            <person name="Han B.-H."/>
            <person name="Hong S.-B."/>
            <person name="Kwon S.-W."/>
        </authorList>
    </citation>
    <scope>NUCLEOTIDE SEQUENCE [LARGE SCALE GENOMIC DNA]</scope>
    <source>
        <strain evidence="10 11">KACC 21253</strain>
    </source>
</reference>
<dbReference type="RefSeq" id="WP_173559407.1">
    <property type="nucleotide sequence ID" value="NZ_JAERKZ010000008.1"/>
</dbReference>
<evidence type="ECO:0000313" key="11">
    <source>
        <dbReference type="Proteomes" id="UP001301152"/>
    </source>
</evidence>
<evidence type="ECO:0000313" key="10">
    <source>
        <dbReference type="EMBL" id="MCX2562597.1"/>
    </source>
</evidence>
<sequence length="119" mass="12650">MQRLRGGQVNISYLYLGGAIISEVLGTTFLKQSEGFSKLLPGLATVFFYGFALYALSHTLKTIPTGVAYAIWSGVGIVLISAVAWIFQGQKLDIPAIAGMLLIIAGVVIMNVFSKTGGH</sequence>
<dbReference type="InterPro" id="IPR000390">
    <property type="entry name" value="Small_drug/metabolite_transptr"/>
</dbReference>
<feature type="transmembrane region" description="Helical" evidence="9">
    <location>
        <begin position="12"/>
        <end position="30"/>
    </location>
</feature>
<evidence type="ECO:0000256" key="4">
    <source>
        <dbReference type="ARBA" id="ARBA00022692"/>
    </source>
</evidence>